<evidence type="ECO:0000256" key="3">
    <source>
        <dbReference type="ARBA" id="ARBA00022989"/>
    </source>
</evidence>
<evidence type="ECO:0000256" key="1">
    <source>
        <dbReference type="ARBA" id="ARBA00004141"/>
    </source>
</evidence>
<evidence type="ECO:0000256" key="4">
    <source>
        <dbReference type="ARBA" id="ARBA00023136"/>
    </source>
</evidence>
<feature type="transmembrane region" description="Helical" evidence="5">
    <location>
        <begin position="51"/>
        <end position="73"/>
    </location>
</feature>
<keyword evidence="4 5" id="KW-0472">Membrane</keyword>
<dbReference type="EMBL" id="MU251254">
    <property type="protein sequence ID" value="KAG9254346.1"/>
    <property type="molecule type" value="Genomic_DNA"/>
</dbReference>
<name>A0A9P7ZME1_9HYPO</name>
<evidence type="ECO:0000256" key="2">
    <source>
        <dbReference type="ARBA" id="ARBA00022692"/>
    </source>
</evidence>
<gene>
    <name evidence="6" type="ORF">F5Z01DRAFT_723521</name>
</gene>
<reference evidence="6" key="1">
    <citation type="journal article" date="2021" name="IMA Fungus">
        <title>Genomic characterization of three marine fungi, including Emericellopsis atlantica sp. nov. with signatures of a generalist lifestyle and marine biomass degradation.</title>
        <authorList>
            <person name="Hagestad O.C."/>
            <person name="Hou L."/>
            <person name="Andersen J.H."/>
            <person name="Hansen E.H."/>
            <person name="Altermark B."/>
            <person name="Li C."/>
            <person name="Kuhnert E."/>
            <person name="Cox R.J."/>
            <person name="Crous P.W."/>
            <person name="Spatafora J.W."/>
            <person name="Lail K."/>
            <person name="Amirebrahimi M."/>
            <person name="Lipzen A."/>
            <person name="Pangilinan J."/>
            <person name="Andreopoulos W."/>
            <person name="Hayes R.D."/>
            <person name="Ng V."/>
            <person name="Grigoriev I.V."/>
            <person name="Jackson S.A."/>
            <person name="Sutton T.D.S."/>
            <person name="Dobson A.D.W."/>
            <person name="Rama T."/>
        </authorList>
    </citation>
    <scope>NUCLEOTIDE SEQUENCE</scope>
    <source>
        <strain evidence="6">TS7</strain>
    </source>
</reference>
<keyword evidence="3 5" id="KW-1133">Transmembrane helix</keyword>
<organism evidence="6 7">
    <name type="scientific">Emericellopsis atlantica</name>
    <dbReference type="NCBI Taxonomy" id="2614577"/>
    <lineage>
        <taxon>Eukaryota</taxon>
        <taxon>Fungi</taxon>
        <taxon>Dikarya</taxon>
        <taxon>Ascomycota</taxon>
        <taxon>Pezizomycotina</taxon>
        <taxon>Sordariomycetes</taxon>
        <taxon>Hypocreomycetidae</taxon>
        <taxon>Hypocreales</taxon>
        <taxon>Bionectriaceae</taxon>
        <taxon>Emericellopsis</taxon>
    </lineage>
</organism>
<feature type="transmembrane region" description="Helical" evidence="5">
    <location>
        <begin position="243"/>
        <end position="263"/>
    </location>
</feature>
<evidence type="ECO:0000313" key="6">
    <source>
        <dbReference type="EMBL" id="KAG9254346.1"/>
    </source>
</evidence>
<feature type="transmembrane region" description="Helical" evidence="5">
    <location>
        <begin position="126"/>
        <end position="144"/>
    </location>
</feature>
<dbReference type="GO" id="GO:0016020">
    <property type="term" value="C:membrane"/>
    <property type="evidence" value="ECO:0007669"/>
    <property type="project" value="UniProtKB-SubCell"/>
</dbReference>
<evidence type="ECO:0000256" key="5">
    <source>
        <dbReference type="SAM" id="Phobius"/>
    </source>
</evidence>
<feature type="transmembrane region" description="Helical" evidence="5">
    <location>
        <begin position="164"/>
        <end position="186"/>
    </location>
</feature>
<protein>
    <submittedName>
        <fullName evidence="6">RTA1 like protein-domain-containing protein</fullName>
    </submittedName>
</protein>
<dbReference type="PANTHER" id="PTHR31465:SF35">
    <property type="entry name" value="RTA1 DOMAIN PROTEIN-RELATED"/>
    <property type="match status" value="1"/>
</dbReference>
<dbReference type="Pfam" id="PF04479">
    <property type="entry name" value="RTA1"/>
    <property type="match status" value="1"/>
</dbReference>
<proteinExistence type="predicted"/>
<feature type="transmembrane region" description="Helical" evidence="5">
    <location>
        <begin position="20"/>
        <end position="39"/>
    </location>
</feature>
<evidence type="ECO:0000313" key="7">
    <source>
        <dbReference type="Proteomes" id="UP000887229"/>
    </source>
</evidence>
<comment type="caution">
    <text evidence="6">The sequence shown here is derived from an EMBL/GenBank/DDBJ whole genome shotgun (WGS) entry which is preliminary data.</text>
</comment>
<accession>A0A9P7ZME1</accession>
<dbReference type="GeneID" id="70297518"/>
<keyword evidence="7" id="KW-1185">Reference proteome</keyword>
<dbReference type="Proteomes" id="UP000887229">
    <property type="component" value="Unassembled WGS sequence"/>
</dbReference>
<keyword evidence="2 5" id="KW-0812">Transmembrane</keyword>
<dbReference type="OrthoDB" id="3358017at2759"/>
<comment type="subcellular location">
    <subcellularLocation>
        <location evidence="1">Membrane</location>
        <topology evidence="1">Multi-pass membrane protein</topology>
    </subcellularLocation>
</comment>
<dbReference type="InterPro" id="IPR007568">
    <property type="entry name" value="RTA1"/>
</dbReference>
<dbReference type="RefSeq" id="XP_046118270.1">
    <property type="nucleotide sequence ID" value="XM_046266615.1"/>
</dbReference>
<feature type="transmembrane region" description="Helical" evidence="5">
    <location>
        <begin position="85"/>
        <end position="106"/>
    </location>
</feature>
<dbReference type="AlphaFoldDB" id="A0A9P7ZME1"/>
<feature type="transmembrane region" description="Helical" evidence="5">
    <location>
        <begin position="207"/>
        <end position="228"/>
    </location>
</feature>
<sequence length="296" mass="33213">MAVDSTSTESDSEGFKLYHYDPSLAAAIIFTLFFAIASIRHFQILFRKKTWFFIPFLVGCCLECIGYGMRAWSAKQTPDWTLMPYILQNLLILLGPTLFAASIYMLLGRIIRHLDAEQFSVISPRWLTKIFLLGDVISIFGQGGGGGLMAASDSESTSNLGNTIILLGLGVQVTFFSGFMIVMATFHRRIASLPTTKARGTLTRWKTVIWVTYIVSLLILVRSVFRMIEYAQGNNGSLLQKEIYIYLLDTALMFIVAATMAYFHPGLLLAEERALDDDVILDQRQTLTSHPYSRMA</sequence>
<dbReference type="PANTHER" id="PTHR31465">
    <property type="entry name" value="PROTEIN RTA1-RELATED"/>
    <property type="match status" value="1"/>
</dbReference>